<dbReference type="PANTHER" id="PTHR43731">
    <property type="entry name" value="RHOMBOID PROTEASE"/>
    <property type="match status" value="1"/>
</dbReference>
<dbReference type="GO" id="GO:0016020">
    <property type="term" value="C:membrane"/>
    <property type="evidence" value="ECO:0007669"/>
    <property type="project" value="UniProtKB-SubCell"/>
</dbReference>
<dbReference type="PANTHER" id="PTHR43731:SF14">
    <property type="entry name" value="PRESENILIN-ASSOCIATED RHOMBOID-LIKE PROTEIN, MITOCHONDRIAL"/>
    <property type="match status" value="1"/>
</dbReference>
<dbReference type="Gene3D" id="1.20.1540.10">
    <property type="entry name" value="Rhomboid-like"/>
    <property type="match status" value="1"/>
</dbReference>
<evidence type="ECO:0000256" key="7">
    <source>
        <dbReference type="SAM" id="MobiDB-lite"/>
    </source>
</evidence>
<dbReference type="SUPFAM" id="SSF144091">
    <property type="entry name" value="Rhomboid-like"/>
    <property type="match status" value="1"/>
</dbReference>
<dbReference type="Pfam" id="PF01694">
    <property type="entry name" value="Rhomboid"/>
    <property type="match status" value="1"/>
</dbReference>
<evidence type="ECO:0000313" key="10">
    <source>
        <dbReference type="Proteomes" id="UP000323011"/>
    </source>
</evidence>
<keyword evidence="6" id="KW-0472">Membrane</keyword>
<dbReference type="InterPro" id="IPR035952">
    <property type="entry name" value="Rhomboid-like_sf"/>
</dbReference>
<evidence type="ECO:0000256" key="2">
    <source>
        <dbReference type="ARBA" id="ARBA00009045"/>
    </source>
</evidence>
<feature type="region of interest" description="Disordered" evidence="7">
    <location>
        <begin position="320"/>
        <end position="350"/>
    </location>
</feature>
<feature type="compositionally biased region" description="Gly residues" evidence="7">
    <location>
        <begin position="339"/>
        <end position="350"/>
    </location>
</feature>
<organism evidence="9 10">
    <name type="scientific">Cafeteria roenbergensis</name>
    <name type="common">Marine flagellate</name>
    <dbReference type="NCBI Taxonomy" id="33653"/>
    <lineage>
        <taxon>Eukaryota</taxon>
        <taxon>Sar</taxon>
        <taxon>Stramenopiles</taxon>
        <taxon>Bigyra</taxon>
        <taxon>Opalozoa</taxon>
        <taxon>Bicosoecida</taxon>
        <taxon>Cafeteriaceae</taxon>
        <taxon>Cafeteria</taxon>
    </lineage>
</organism>
<gene>
    <name evidence="9" type="ORF">FNF29_02466</name>
</gene>
<proteinExistence type="inferred from homology"/>
<evidence type="ECO:0000256" key="4">
    <source>
        <dbReference type="ARBA" id="ARBA00022801"/>
    </source>
</evidence>
<keyword evidence="10" id="KW-1185">Reference proteome</keyword>
<evidence type="ECO:0000256" key="6">
    <source>
        <dbReference type="ARBA" id="ARBA00023136"/>
    </source>
</evidence>
<evidence type="ECO:0000313" key="9">
    <source>
        <dbReference type="EMBL" id="KAA0154244.1"/>
    </source>
</evidence>
<dbReference type="AlphaFoldDB" id="A0A5A8CP72"/>
<sequence length="350" mass="36896">MADGDATPRKTGAGVWRGLVAWNQSASQSLKAMLAHGTAGPCAAAEASRVALPPRRVLSASPEGGFDLSAVLDVRSPLVRFYFPTLAVNSAVFFAWRNSLRQNQGMRASPFLHSWFMTSPRHLRDLPWFAAPGHWLGSTFSHIGGLHLGVNMYALYSFAHGLLEGNGDTPTMSLGRFTTTYIAGGLAGAAASNLWGIALKSNIPSLGASGAVFAVATAYLQAVPGTGVRLAFVAPLEGETALIGLAVANVAIMAAQALRFRVGVDGAGHLGGMLAGLLAAEAWKTTNDWRGQVRHMFGKIYRRREERELERLRTEVVPDALGLPRPDASGSQLRQPGSADGGGGQRGGRA</sequence>
<dbReference type="EMBL" id="VLTN01000012">
    <property type="protein sequence ID" value="KAA0154244.1"/>
    <property type="molecule type" value="Genomic_DNA"/>
</dbReference>
<protein>
    <recommendedName>
        <fullName evidence="8">Peptidase S54 rhomboid domain-containing protein</fullName>
    </recommendedName>
</protein>
<keyword evidence="5" id="KW-1133">Transmembrane helix</keyword>
<dbReference type="InterPro" id="IPR050925">
    <property type="entry name" value="Rhomboid_protease_S54"/>
</dbReference>
<evidence type="ECO:0000256" key="5">
    <source>
        <dbReference type="ARBA" id="ARBA00022989"/>
    </source>
</evidence>
<comment type="similarity">
    <text evidence="2">Belongs to the peptidase S54 family.</text>
</comment>
<evidence type="ECO:0000256" key="1">
    <source>
        <dbReference type="ARBA" id="ARBA00004141"/>
    </source>
</evidence>
<dbReference type="InterPro" id="IPR022764">
    <property type="entry name" value="Peptidase_S54_rhomboid_dom"/>
</dbReference>
<comment type="subcellular location">
    <subcellularLocation>
        <location evidence="1">Membrane</location>
        <topology evidence="1">Multi-pass membrane protein</topology>
    </subcellularLocation>
</comment>
<accession>A0A5A8CP72</accession>
<dbReference type="Proteomes" id="UP000323011">
    <property type="component" value="Unassembled WGS sequence"/>
</dbReference>
<keyword evidence="3" id="KW-0812">Transmembrane</keyword>
<name>A0A5A8CP72_CAFRO</name>
<dbReference type="GO" id="GO:0004252">
    <property type="term" value="F:serine-type endopeptidase activity"/>
    <property type="evidence" value="ECO:0007669"/>
    <property type="project" value="InterPro"/>
</dbReference>
<keyword evidence="4" id="KW-0378">Hydrolase</keyword>
<reference evidence="9 10" key="1">
    <citation type="submission" date="2019-07" db="EMBL/GenBank/DDBJ databases">
        <title>Genomes of Cafeteria roenbergensis.</title>
        <authorList>
            <person name="Fischer M.G."/>
            <person name="Hackl T."/>
            <person name="Roman M."/>
        </authorList>
    </citation>
    <scope>NUCLEOTIDE SEQUENCE [LARGE SCALE GENOMIC DNA]</scope>
    <source>
        <strain evidence="9 10">BVI</strain>
    </source>
</reference>
<feature type="domain" description="Peptidase S54 rhomboid" evidence="8">
    <location>
        <begin position="135"/>
        <end position="280"/>
    </location>
</feature>
<evidence type="ECO:0000256" key="3">
    <source>
        <dbReference type="ARBA" id="ARBA00022692"/>
    </source>
</evidence>
<comment type="caution">
    <text evidence="9">The sequence shown here is derived from an EMBL/GenBank/DDBJ whole genome shotgun (WGS) entry which is preliminary data.</text>
</comment>
<evidence type="ECO:0000259" key="8">
    <source>
        <dbReference type="Pfam" id="PF01694"/>
    </source>
</evidence>